<proteinExistence type="predicted"/>
<organism evidence="2 3">
    <name type="scientific">Achromobacter ruhlandii</name>
    <dbReference type="NCBI Taxonomy" id="72557"/>
    <lineage>
        <taxon>Bacteria</taxon>
        <taxon>Pseudomonadati</taxon>
        <taxon>Pseudomonadota</taxon>
        <taxon>Betaproteobacteria</taxon>
        <taxon>Burkholderiales</taxon>
        <taxon>Alcaligenaceae</taxon>
        <taxon>Achromobacter</taxon>
    </lineage>
</organism>
<evidence type="ECO:0000256" key="1">
    <source>
        <dbReference type="SAM" id="MobiDB-lite"/>
    </source>
</evidence>
<gene>
    <name evidence="2" type="ORF">LMG7053_05689</name>
</gene>
<sequence>MARASRSKSASSRASTTTVAPACAMRAASDSGDSPALAATWAQPSRVGIWLSVTGVTGSVAAEVAVTGWPFTMSTPSSTVRPVAGKAGHTTAMASSPQAARAASISALKAPRSVESTFLYRRATPAARSRSTLRRITAYACAAGRARLWVVTASTSTSSAAGAASASCAPSIDRRVVQPARTNCTAVSPEPVRSSATMAMAGFKGPPRAPRGSRPPPRRRRRPRT</sequence>
<evidence type="ECO:0000313" key="2">
    <source>
        <dbReference type="EMBL" id="CAB3958599.1"/>
    </source>
</evidence>
<feature type="region of interest" description="Disordered" evidence="1">
    <location>
        <begin position="184"/>
        <end position="225"/>
    </location>
</feature>
<accession>A0ABM8M450</accession>
<keyword evidence="3" id="KW-1185">Reference proteome</keyword>
<evidence type="ECO:0000313" key="3">
    <source>
        <dbReference type="Proteomes" id="UP000494161"/>
    </source>
</evidence>
<feature type="compositionally biased region" description="Basic residues" evidence="1">
    <location>
        <begin position="216"/>
        <end position="225"/>
    </location>
</feature>
<dbReference type="EMBL" id="CADILJ010000104">
    <property type="protein sequence ID" value="CAB3958599.1"/>
    <property type="molecule type" value="Genomic_DNA"/>
</dbReference>
<comment type="caution">
    <text evidence="2">The sequence shown here is derived from an EMBL/GenBank/DDBJ whole genome shotgun (WGS) entry which is preliminary data.</text>
</comment>
<dbReference type="Proteomes" id="UP000494161">
    <property type="component" value="Unassembled WGS sequence"/>
</dbReference>
<feature type="region of interest" description="Disordered" evidence="1">
    <location>
        <begin position="1"/>
        <end position="21"/>
    </location>
</feature>
<name>A0ABM8M450_9BURK</name>
<protein>
    <submittedName>
        <fullName evidence="2">Uncharacterized protein</fullName>
    </submittedName>
</protein>
<reference evidence="2 3" key="1">
    <citation type="submission" date="2020-04" db="EMBL/GenBank/DDBJ databases">
        <authorList>
            <person name="De Canck E."/>
        </authorList>
    </citation>
    <scope>NUCLEOTIDE SEQUENCE [LARGE SCALE GENOMIC DNA]</scope>
    <source>
        <strain evidence="2 3">LMG 7053</strain>
    </source>
</reference>